<dbReference type="VEuPathDB" id="GiardiaDB:GLP15_1388"/>
<dbReference type="AlphaFoldDB" id="E1EZ99"/>
<comment type="caution">
    <text evidence="2">The sequence shown here is derived from an EMBL/GenBank/DDBJ whole genome shotgun (WGS) entry which is preliminary data.</text>
</comment>
<sequence length="524" mass="59528">MANSGLSDSCSINQVSDSFTDAHNHEYCSKEQSAISCLSPLSSNHVKDESSKQTPLFDVFGEESPNEGQEPVSQPLEVDLNRTTDRNMAVSEMYKQTKTTISPEKRAALQVLYQKHGSRQSVIWYSAQSEIPRSIVSKFITFMEHGLDVRNLSYRAPCKTRMAKTTRFSPVMSMKGSRAEVFSVASPIQLNTVQTNLGSSILHNDLNNLVLQKRDEIVKKNVADTEKMPENKRKRRGNDITKDTVESTERPHKQRPQKQQQYSNKTPEGSASEIPSYIPIRCKVETEQLRKNRDNNRETLSARVRFLRIDFSSPLTPRIINQLSSQDARRAQLDFIERYRAALAEGRTAMFISADRYDLYVSGSKNSISLSLLSLFSSDGEMFCEIFLGLVGNEVISEWIMHVLQAQFGNKVPLIVTTHEILSALPNHFLSLAYSSILEVLSPAKHMMEIWEHRVKFYSLLNTNQTVEELLEQFSTEFLTLPKTSLLGKLAEIREYVWWEVYSSTWTETAKPKTESSASEVLAQ</sequence>
<feature type="region of interest" description="Disordered" evidence="1">
    <location>
        <begin position="58"/>
        <end position="84"/>
    </location>
</feature>
<protein>
    <submittedName>
        <fullName evidence="2">Uncharacterized protein</fullName>
    </submittedName>
</protein>
<proteinExistence type="predicted"/>
<reference evidence="2 3" key="1">
    <citation type="journal article" date="2010" name="BMC Genomics">
        <title>Genome analysis and comparative genomics of a Giardia intestinalis assemblage E isolate.</title>
        <authorList>
            <person name="Jerlstrom-Hultqvist J."/>
            <person name="Franzen O."/>
            <person name="Ankarklev J."/>
            <person name="Xu F."/>
            <person name="Nohynkova E."/>
            <person name="Andersson J.O."/>
            <person name="Svard S.G."/>
            <person name="Andersson B."/>
        </authorList>
    </citation>
    <scope>NUCLEOTIDE SEQUENCE [LARGE SCALE GENOMIC DNA]</scope>
    <source>
        <strain evidence="2 3">P15</strain>
    </source>
</reference>
<evidence type="ECO:0000313" key="3">
    <source>
        <dbReference type="Proteomes" id="UP000008974"/>
    </source>
</evidence>
<gene>
    <name evidence="2" type="ORF">GLP15_1388</name>
</gene>
<accession>E1EZ99</accession>
<evidence type="ECO:0000313" key="2">
    <source>
        <dbReference type="EMBL" id="EFO64452.1"/>
    </source>
</evidence>
<organism evidence="2 3">
    <name type="scientific">Giardia intestinalis (strain P15)</name>
    <name type="common">Giardia lamblia</name>
    <dbReference type="NCBI Taxonomy" id="658858"/>
    <lineage>
        <taxon>Eukaryota</taxon>
        <taxon>Metamonada</taxon>
        <taxon>Diplomonadida</taxon>
        <taxon>Hexamitidae</taxon>
        <taxon>Giardiinae</taxon>
        <taxon>Giardia</taxon>
    </lineage>
</organism>
<name>E1EZ99_GIAIA</name>
<feature type="region of interest" description="Disordered" evidence="1">
    <location>
        <begin position="221"/>
        <end position="277"/>
    </location>
</feature>
<dbReference type="OMA" id="FITFMEH"/>
<dbReference type="EMBL" id="ACVC01000095">
    <property type="protein sequence ID" value="EFO64452.1"/>
    <property type="molecule type" value="Genomic_DNA"/>
</dbReference>
<dbReference type="Proteomes" id="UP000008974">
    <property type="component" value="Unassembled WGS sequence"/>
</dbReference>
<dbReference type="OrthoDB" id="10255180at2759"/>
<evidence type="ECO:0000256" key="1">
    <source>
        <dbReference type="SAM" id="MobiDB-lite"/>
    </source>
</evidence>
<feature type="compositionally biased region" description="Basic and acidic residues" evidence="1">
    <location>
        <begin position="221"/>
        <end position="251"/>
    </location>
</feature>